<dbReference type="EMBL" id="OZ020109">
    <property type="protein sequence ID" value="CAK9262308.1"/>
    <property type="molecule type" value="Genomic_DNA"/>
</dbReference>
<evidence type="ECO:0000313" key="3">
    <source>
        <dbReference type="EMBL" id="CAK9262308.1"/>
    </source>
</evidence>
<proteinExistence type="predicted"/>
<name>A0ABP0W694_9BRYO</name>
<accession>A0ABP0W694</accession>
<evidence type="ECO:0000256" key="1">
    <source>
        <dbReference type="SAM" id="MobiDB-lite"/>
    </source>
</evidence>
<sequence length="174" mass="20321">MTHNNSRARNAEVEEEIRPSSDDRDQEQDTVDDTRFLINPEHSRIKPSKRCRNATQHNPGMKFGKRNTLCNSVFILCYCQDMQPAHFRNRPQTYAHLLHKWTIGLVIAMVLLYPFQWQTHSPPYWWQCGFPFLPWTALNFHTGMTDLPIYPVVAGLATIESKIECLKSYVVPLF</sequence>
<organism evidence="3 4">
    <name type="scientific">Sphagnum jensenii</name>
    <dbReference type="NCBI Taxonomy" id="128206"/>
    <lineage>
        <taxon>Eukaryota</taxon>
        <taxon>Viridiplantae</taxon>
        <taxon>Streptophyta</taxon>
        <taxon>Embryophyta</taxon>
        <taxon>Bryophyta</taxon>
        <taxon>Sphagnophytina</taxon>
        <taxon>Sphagnopsida</taxon>
        <taxon>Sphagnales</taxon>
        <taxon>Sphagnaceae</taxon>
        <taxon>Sphagnum</taxon>
    </lineage>
</organism>
<dbReference type="Proteomes" id="UP001497444">
    <property type="component" value="Chromosome 14"/>
</dbReference>
<feature type="transmembrane region" description="Helical" evidence="2">
    <location>
        <begin position="97"/>
        <end position="115"/>
    </location>
</feature>
<feature type="compositionally biased region" description="Basic and acidic residues" evidence="1">
    <location>
        <begin position="9"/>
        <end position="23"/>
    </location>
</feature>
<keyword evidence="2" id="KW-0812">Transmembrane</keyword>
<protein>
    <submittedName>
        <fullName evidence="3">Uncharacterized protein</fullName>
    </submittedName>
</protein>
<gene>
    <name evidence="3" type="ORF">CSSPJE1EN1_LOCUS7786</name>
</gene>
<feature type="region of interest" description="Disordered" evidence="1">
    <location>
        <begin position="1"/>
        <end position="33"/>
    </location>
</feature>
<keyword evidence="2" id="KW-1133">Transmembrane helix</keyword>
<keyword evidence="4" id="KW-1185">Reference proteome</keyword>
<reference evidence="3" key="1">
    <citation type="submission" date="2024-02" db="EMBL/GenBank/DDBJ databases">
        <authorList>
            <consortium name="ELIXIR-Norway"/>
            <consortium name="Elixir Norway"/>
        </authorList>
    </citation>
    <scope>NUCLEOTIDE SEQUENCE</scope>
</reference>
<evidence type="ECO:0000256" key="2">
    <source>
        <dbReference type="SAM" id="Phobius"/>
    </source>
</evidence>
<keyword evidence="2" id="KW-0472">Membrane</keyword>
<evidence type="ECO:0000313" key="4">
    <source>
        <dbReference type="Proteomes" id="UP001497444"/>
    </source>
</evidence>